<dbReference type="Pfam" id="PF26130">
    <property type="entry name" value="PB1-like"/>
    <property type="match status" value="1"/>
</dbReference>
<evidence type="ECO:0000313" key="2">
    <source>
        <dbReference type="EnsemblPlants" id="AUR62040373-RA:cds"/>
    </source>
</evidence>
<dbReference type="Gramene" id="AUR62040373-RA">
    <property type="protein sequence ID" value="AUR62040373-RA:cds"/>
    <property type="gene ID" value="AUR62040373"/>
</dbReference>
<protein>
    <recommendedName>
        <fullName evidence="1">PB1-like domain-containing protein</fullName>
    </recommendedName>
</protein>
<name>A0A803N4Q7_CHEQI</name>
<dbReference type="EnsemblPlants" id="AUR62040373-RA">
    <property type="protein sequence ID" value="AUR62040373-RA:cds"/>
    <property type="gene ID" value="AUR62040373"/>
</dbReference>
<dbReference type="AlphaFoldDB" id="A0A803N4Q7"/>
<proteinExistence type="predicted"/>
<evidence type="ECO:0000313" key="3">
    <source>
        <dbReference type="Proteomes" id="UP000596660"/>
    </source>
</evidence>
<dbReference type="InterPro" id="IPR058594">
    <property type="entry name" value="PB1-like_dom_pln"/>
</dbReference>
<keyword evidence="3" id="KW-1185">Reference proteome</keyword>
<sequence>MVHIPPKINILPKASATCVSITINRGLFTTRSDGPAIQGVRLEMEDPFSAITLKYWFGGSFKTVANRELVYVGGKGKTFNIDPDLLCWWWLEDFAKKCDGIGNIEFMYYLVSGLSLVNGLRKSDRSSDANDEIKGGEYDDEDVKEQWNEVLNEDDYDGYVSYVEDDEF</sequence>
<accession>A0A803N4Q7</accession>
<evidence type="ECO:0000259" key="1">
    <source>
        <dbReference type="Pfam" id="PF26130"/>
    </source>
</evidence>
<dbReference type="Proteomes" id="UP000596660">
    <property type="component" value="Unplaced"/>
</dbReference>
<feature type="domain" description="PB1-like" evidence="1">
    <location>
        <begin position="50"/>
        <end position="144"/>
    </location>
</feature>
<reference evidence="2" key="1">
    <citation type="journal article" date="2017" name="Nature">
        <title>The genome of Chenopodium quinoa.</title>
        <authorList>
            <person name="Jarvis D.E."/>
            <person name="Ho Y.S."/>
            <person name="Lightfoot D.J."/>
            <person name="Schmoeckel S.M."/>
            <person name="Li B."/>
            <person name="Borm T.J.A."/>
            <person name="Ohyanagi H."/>
            <person name="Mineta K."/>
            <person name="Michell C.T."/>
            <person name="Saber N."/>
            <person name="Kharbatia N.M."/>
            <person name="Rupper R.R."/>
            <person name="Sharp A.R."/>
            <person name="Dally N."/>
            <person name="Boughton B.A."/>
            <person name="Woo Y.H."/>
            <person name="Gao G."/>
            <person name="Schijlen E.G.W.M."/>
            <person name="Guo X."/>
            <person name="Momin A.A."/>
            <person name="Negrao S."/>
            <person name="Al-Babili S."/>
            <person name="Gehring C."/>
            <person name="Roessner U."/>
            <person name="Jung C."/>
            <person name="Murphy K."/>
            <person name="Arold S.T."/>
            <person name="Gojobori T."/>
            <person name="van der Linden C.G."/>
            <person name="van Loo E.N."/>
            <person name="Jellen E.N."/>
            <person name="Maughan P.J."/>
            <person name="Tester M."/>
        </authorList>
    </citation>
    <scope>NUCLEOTIDE SEQUENCE [LARGE SCALE GENOMIC DNA]</scope>
    <source>
        <strain evidence="2">cv. PI 614886</strain>
    </source>
</reference>
<organism evidence="2 3">
    <name type="scientific">Chenopodium quinoa</name>
    <name type="common">Quinoa</name>
    <dbReference type="NCBI Taxonomy" id="63459"/>
    <lineage>
        <taxon>Eukaryota</taxon>
        <taxon>Viridiplantae</taxon>
        <taxon>Streptophyta</taxon>
        <taxon>Embryophyta</taxon>
        <taxon>Tracheophyta</taxon>
        <taxon>Spermatophyta</taxon>
        <taxon>Magnoliopsida</taxon>
        <taxon>eudicotyledons</taxon>
        <taxon>Gunneridae</taxon>
        <taxon>Pentapetalae</taxon>
        <taxon>Caryophyllales</taxon>
        <taxon>Chenopodiaceae</taxon>
        <taxon>Chenopodioideae</taxon>
        <taxon>Atripliceae</taxon>
        <taxon>Chenopodium</taxon>
    </lineage>
</organism>
<reference evidence="2" key="2">
    <citation type="submission" date="2021-03" db="UniProtKB">
        <authorList>
            <consortium name="EnsemblPlants"/>
        </authorList>
    </citation>
    <scope>IDENTIFICATION</scope>
</reference>